<comment type="caution">
    <text evidence="2">The sequence shown here is derived from an EMBL/GenBank/DDBJ whole genome shotgun (WGS) entry which is preliminary data.</text>
</comment>
<evidence type="ECO:0000256" key="1">
    <source>
        <dbReference type="SAM" id="Phobius"/>
    </source>
</evidence>
<reference evidence="2 3" key="1">
    <citation type="submission" date="2016-04" db="EMBL/GenBank/DDBJ databases">
        <title>First whole genome shotgun sequence of the bacterium Enteractinococcus sp. strain UASWS1574.</title>
        <authorList>
            <person name="Crovadore J."/>
            <person name="Chablais R."/>
            <person name="Lefort F."/>
        </authorList>
    </citation>
    <scope>NUCLEOTIDE SEQUENCE [LARGE SCALE GENOMIC DNA]</scope>
    <source>
        <strain evidence="2 3">UASWS1574</strain>
    </source>
</reference>
<gene>
    <name evidence="2" type="ORF">A6F49_01600</name>
</gene>
<sequence length="117" mass="13087">MILDGWFYTGAAIGMMSAIICIVATIFRNHPADSSILSLVAVELYLFVYAIYALISPVPLNGPAWEFWGYIFTALILPPIAFFWGITDKTRWSNLVMAAIGPTILVMIHRLQVIWHG</sequence>
<keyword evidence="3" id="KW-1185">Reference proteome</keyword>
<keyword evidence="1" id="KW-1133">Transmembrane helix</keyword>
<evidence type="ECO:0008006" key="4">
    <source>
        <dbReference type="Google" id="ProtNLM"/>
    </source>
</evidence>
<feature type="transmembrane region" description="Helical" evidence="1">
    <location>
        <begin position="95"/>
        <end position="115"/>
    </location>
</feature>
<dbReference type="EMBL" id="LXEY01000114">
    <property type="protein sequence ID" value="OAV51808.1"/>
    <property type="molecule type" value="Genomic_DNA"/>
</dbReference>
<dbReference type="OrthoDB" id="5197832at2"/>
<proteinExistence type="predicted"/>
<dbReference type="AlphaFoldDB" id="A0A1B7LUZ2"/>
<evidence type="ECO:0000313" key="3">
    <source>
        <dbReference type="Proteomes" id="UP000078292"/>
    </source>
</evidence>
<accession>A0A1B7LUZ2</accession>
<feature type="transmembrane region" description="Helical" evidence="1">
    <location>
        <begin position="6"/>
        <end position="27"/>
    </location>
</feature>
<feature type="transmembrane region" description="Helical" evidence="1">
    <location>
        <begin position="36"/>
        <end position="55"/>
    </location>
</feature>
<organism evidence="2 3">
    <name type="scientific">Enteractinococcus helveticum</name>
    <dbReference type="NCBI Taxonomy" id="1837282"/>
    <lineage>
        <taxon>Bacteria</taxon>
        <taxon>Bacillati</taxon>
        <taxon>Actinomycetota</taxon>
        <taxon>Actinomycetes</taxon>
        <taxon>Micrococcales</taxon>
        <taxon>Micrococcaceae</taxon>
    </lineage>
</organism>
<keyword evidence="1" id="KW-0472">Membrane</keyword>
<keyword evidence="1" id="KW-0812">Transmembrane</keyword>
<dbReference type="Proteomes" id="UP000078292">
    <property type="component" value="Unassembled WGS sequence"/>
</dbReference>
<name>A0A1B7LUZ2_9MICC</name>
<dbReference type="STRING" id="1837282.A6F49_01600"/>
<feature type="transmembrane region" description="Helical" evidence="1">
    <location>
        <begin position="67"/>
        <end position="86"/>
    </location>
</feature>
<protein>
    <recommendedName>
        <fullName evidence="4">Integral membrane protein</fullName>
    </recommendedName>
</protein>
<dbReference type="RefSeq" id="WP_043055649.1">
    <property type="nucleotide sequence ID" value="NZ_LXEY01000114.1"/>
</dbReference>
<evidence type="ECO:0000313" key="2">
    <source>
        <dbReference type="EMBL" id="OAV51808.1"/>
    </source>
</evidence>